<dbReference type="InParanoid" id="A0A1Y1YEC5"/>
<feature type="transmembrane region" description="Helical" evidence="2">
    <location>
        <begin position="95"/>
        <end position="113"/>
    </location>
</feature>
<name>A0A1Y1YEC5_9FUNG</name>
<protein>
    <submittedName>
        <fullName evidence="3">Uncharacterized protein</fullName>
    </submittedName>
</protein>
<dbReference type="STRING" id="1314790.A0A1Y1YEC5"/>
<feature type="transmembrane region" description="Helical" evidence="2">
    <location>
        <begin position="211"/>
        <end position="233"/>
    </location>
</feature>
<evidence type="ECO:0000313" key="3">
    <source>
        <dbReference type="EMBL" id="ORX96046.1"/>
    </source>
</evidence>
<evidence type="ECO:0000313" key="4">
    <source>
        <dbReference type="Proteomes" id="UP000193498"/>
    </source>
</evidence>
<reference evidence="3 4" key="1">
    <citation type="submission" date="2016-07" db="EMBL/GenBank/DDBJ databases">
        <title>Pervasive Adenine N6-methylation of Active Genes in Fungi.</title>
        <authorList>
            <consortium name="DOE Joint Genome Institute"/>
            <person name="Mondo S.J."/>
            <person name="Dannebaum R.O."/>
            <person name="Kuo R.C."/>
            <person name="Labutti K."/>
            <person name="Haridas S."/>
            <person name="Kuo A."/>
            <person name="Salamov A."/>
            <person name="Ahrendt S.R."/>
            <person name="Lipzen A."/>
            <person name="Sullivan W."/>
            <person name="Andreopoulos W.B."/>
            <person name="Clum A."/>
            <person name="Lindquist E."/>
            <person name="Daum C."/>
            <person name="Ramamoorthy G.K."/>
            <person name="Gryganskyi A."/>
            <person name="Culley D."/>
            <person name="Magnuson J.K."/>
            <person name="James T.Y."/>
            <person name="O'Malley M.A."/>
            <person name="Stajich J.E."/>
            <person name="Spatafora J.W."/>
            <person name="Visel A."/>
            <person name="Grigoriev I.V."/>
        </authorList>
    </citation>
    <scope>NUCLEOTIDE SEQUENCE [LARGE SCALE GENOMIC DNA]</scope>
    <source>
        <strain evidence="3 4">CBS 931.73</strain>
    </source>
</reference>
<dbReference type="PANTHER" id="PTHR42032:SF1">
    <property type="entry name" value="YALI0E30679P"/>
    <property type="match status" value="1"/>
</dbReference>
<dbReference type="EMBL" id="MCFE01000162">
    <property type="protein sequence ID" value="ORX96046.1"/>
    <property type="molecule type" value="Genomic_DNA"/>
</dbReference>
<keyword evidence="2" id="KW-0812">Transmembrane</keyword>
<feature type="transmembrane region" description="Helical" evidence="2">
    <location>
        <begin position="346"/>
        <end position="365"/>
    </location>
</feature>
<evidence type="ECO:0000256" key="1">
    <source>
        <dbReference type="SAM" id="Coils"/>
    </source>
</evidence>
<keyword evidence="2" id="KW-1133">Transmembrane helix</keyword>
<accession>A0A1Y1YEC5</accession>
<feature type="coiled-coil region" evidence="1">
    <location>
        <begin position="254"/>
        <end position="330"/>
    </location>
</feature>
<keyword evidence="2" id="KW-0472">Membrane</keyword>
<keyword evidence="4" id="KW-1185">Reference proteome</keyword>
<organism evidence="3 4">
    <name type="scientific">Basidiobolus meristosporus CBS 931.73</name>
    <dbReference type="NCBI Taxonomy" id="1314790"/>
    <lineage>
        <taxon>Eukaryota</taxon>
        <taxon>Fungi</taxon>
        <taxon>Fungi incertae sedis</taxon>
        <taxon>Zoopagomycota</taxon>
        <taxon>Entomophthoromycotina</taxon>
        <taxon>Basidiobolomycetes</taxon>
        <taxon>Basidiobolales</taxon>
        <taxon>Basidiobolaceae</taxon>
        <taxon>Basidiobolus</taxon>
    </lineage>
</organism>
<feature type="transmembrane region" description="Helical" evidence="2">
    <location>
        <begin position="182"/>
        <end position="199"/>
    </location>
</feature>
<dbReference type="Proteomes" id="UP000193498">
    <property type="component" value="Unassembled WGS sequence"/>
</dbReference>
<keyword evidence="1" id="KW-0175">Coiled coil</keyword>
<feature type="transmembrane region" description="Helical" evidence="2">
    <location>
        <begin position="119"/>
        <end position="137"/>
    </location>
</feature>
<dbReference type="AlphaFoldDB" id="A0A1Y1YEC5"/>
<sequence>MPRVSSGNILGLETRETDGLTAAEKKRATLPSFLSRGFRLAELDKPVKAYEESLHPNHEPLKPGVGAASPPTVAGLQERAEVADQEQLAATSHSWPIFLVILPPVVSIFFGDAQTWSDLLLLVLVGFYLFLVIKVPWELYFVAKKKRVNLVSQAGVYTEPGNAAQEALRFEAERKLKRQERASFFVVILSPMLGGYLLHQFKNYLSQYDQYFSQLNIVIFVFAAGIKPIMYLADLLKTRALMLQEEIHYPVGEVEGLKRRVGLLENELTQLRNAYVTKLEINQVRDGIEPALIQLTRILQRYENREQRIRARQQERLAELEKRLGEIETGEGSAHGNHPPEKAHTWLLFFVACFSRFVFLPLSFANGSLRLVQFLLPTSLLPGYGTKRTSLIQNSNPD</sequence>
<evidence type="ECO:0000256" key="2">
    <source>
        <dbReference type="SAM" id="Phobius"/>
    </source>
</evidence>
<proteinExistence type="predicted"/>
<dbReference type="PANTHER" id="PTHR42032">
    <property type="entry name" value="YALI0E30679P"/>
    <property type="match status" value="1"/>
</dbReference>
<gene>
    <name evidence="3" type="ORF">K493DRAFT_259983</name>
</gene>
<comment type="caution">
    <text evidence="3">The sequence shown here is derived from an EMBL/GenBank/DDBJ whole genome shotgun (WGS) entry which is preliminary data.</text>
</comment>
<dbReference type="OrthoDB" id="10263751at2759"/>